<keyword evidence="1" id="KW-1133">Transmembrane helix</keyword>
<sequence>MIRSKNNNYILLSTFGIVLACLTLPFVIGLFSLFFIFPPLLLLFLNMFVLKDNQSNKKGDLK</sequence>
<dbReference type="RefSeq" id="WP_059107968.1">
    <property type="nucleotide sequence ID" value="NZ_JAGSWU010000001.1"/>
</dbReference>
<evidence type="ECO:0000256" key="1">
    <source>
        <dbReference type="SAM" id="Phobius"/>
    </source>
</evidence>
<proteinExistence type="predicted"/>
<gene>
    <name evidence="2" type="ORF">CD158_09815</name>
</gene>
<dbReference type="Proteomes" id="UP000242470">
    <property type="component" value="Unassembled WGS sequence"/>
</dbReference>
<evidence type="ECO:0000313" key="2">
    <source>
        <dbReference type="EMBL" id="PNZ66033.1"/>
    </source>
</evidence>
<evidence type="ECO:0000313" key="3">
    <source>
        <dbReference type="Proteomes" id="UP000242470"/>
    </source>
</evidence>
<accession>A0AAP8PME3</accession>
<organism evidence="2 3">
    <name type="scientific">Staphylococcus auricularis</name>
    <dbReference type="NCBI Taxonomy" id="29379"/>
    <lineage>
        <taxon>Bacteria</taxon>
        <taxon>Bacillati</taxon>
        <taxon>Bacillota</taxon>
        <taxon>Bacilli</taxon>
        <taxon>Bacillales</taxon>
        <taxon>Staphylococcaceae</taxon>
        <taxon>Staphylococcus</taxon>
    </lineage>
</organism>
<reference evidence="2 3" key="1">
    <citation type="submission" date="2017-08" db="EMBL/GenBank/DDBJ databases">
        <title>Draft genome sequences of 64 type strains of genus Staph aureus.</title>
        <authorList>
            <person name="Cole K."/>
            <person name="Golubchik T."/>
            <person name="Russell J."/>
            <person name="Foster D."/>
            <person name="Llewelyn M."/>
            <person name="Wilson D."/>
            <person name="Crook D."/>
            <person name="Paul J."/>
        </authorList>
    </citation>
    <scope>NUCLEOTIDE SEQUENCE [LARGE SCALE GENOMIC DNA]</scope>
    <source>
        <strain evidence="2 3">NCTC 12101</strain>
    </source>
</reference>
<comment type="caution">
    <text evidence="2">The sequence shown here is derived from an EMBL/GenBank/DDBJ whole genome shotgun (WGS) entry which is preliminary data.</text>
</comment>
<keyword evidence="1" id="KW-0812">Transmembrane</keyword>
<feature type="transmembrane region" description="Helical" evidence="1">
    <location>
        <begin position="33"/>
        <end position="50"/>
    </location>
</feature>
<dbReference type="EMBL" id="PPQW01000075">
    <property type="protein sequence ID" value="PNZ66033.1"/>
    <property type="molecule type" value="Genomic_DNA"/>
</dbReference>
<protein>
    <submittedName>
        <fullName evidence="2">Uncharacterized protein</fullName>
    </submittedName>
</protein>
<keyword evidence="1" id="KW-0472">Membrane</keyword>
<name>A0AAP8PME3_9STAP</name>
<dbReference type="AlphaFoldDB" id="A0AAP8PME3"/>
<feature type="transmembrane region" description="Helical" evidence="1">
    <location>
        <begin position="9"/>
        <end position="27"/>
    </location>
</feature>
<dbReference type="PROSITE" id="PS51257">
    <property type="entry name" value="PROKAR_LIPOPROTEIN"/>
    <property type="match status" value="1"/>
</dbReference>